<name>A0ABM1S717_LIMPO</name>
<dbReference type="GeneID" id="111085393"/>
<accession>A0ABM1S717</accession>
<dbReference type="Proteomes" id="UP000694941">
    <property type="component" value="Unplaced"/>
</dbReference>
<gene>
    <name evidence="2" type="primary">LOC111085393</name>
</gene>
<protein>
    <submittedName>
        <fullName evidence="2">Uncharacterized protein LOC111085393 isoform X1</fullName>
    </submittedName>
</protein>
<sequence>MMLPNPCKTLRYQQMTMGIRVHVILSLLMAKCLFVTTSANEEIISKQGSVDTAVKTSLPSQSRIITKLLGLGLGVEAINSVYELLSTATGVLAAIGGGYLLHVLLVAIFGETFGLTTGYHYGIPTYSYAGPLNPLYYDPHRHSEKTSRYNLWKFPVFDLQKFLGAITSQDYPERSFRMLGIKEKKCKERAICELEQFFHKIGIPEVILKNLSFKIPGMEKYTAAISRGLYKEECWKSYLKCSSSLGQMMKKAVGLA</sequence>
<reference evidence="2" key="1">
    <citation type="submission" date="2025-08" db="UniProtKB">
        <authorList>
            <consortium name="RefSeq"/>
        </authorList>
    </citation>
    <scope>IDENTIFICATION</scope>
    <source>
        <tissue evidence="2">Muscle</tissue>
    </source>
</reference>
<evidence type="ECO:0000313" key="2">
    <source>
        <dbReference type="RefSeq" id="XP_022239422.1"/>
    </source>
</evidence>
<proteinExistence type="predicted"/>
<keyword evidence="1" id="KW-1185">Reference proteome</keyword>
<organism evidence="1 2">
    <name type="scientific">Limulus polyphemus</name>
    <name type="common">Atlantic horseshoe crab</name>
    <dbReference type="NCBI Taxonomy" id="6850"/>
    <lineage>
        <taxon>Eukaryota</taxon>
        <taxon>Metazoa</taxon>
        <taxon>Ecdysozoa</taxon>
        <taxon>Arthropoda</taxon>
        <taxon>Chelicerata</taxon>
        <taxon>Merostomata</taxon>
        <taxon>Xiphosura</taxon>
        <taxon>Limulidae</taxon>
        <taxon>Limulus</taxon>
    </lineage>
</organism>
<dbReference type="RefSeq" id="XP_022239422.1">
    <property type="nucleotide sequence ID" value="XM_022383714.1"/>
</dbReference>
<evidence type="ECO:0000313" key="1">
    <source>
        <dbReference type="Proteomes" id="UP000694941"/>
    </source>
</evidence>